<evidence type="ECO:0000256" key="7">
    <source>
        <dbReference type="ARBA" id="ARBA00024799"/>
    </source>
</evidence>
<feature type="domain" description="Asn/Gln amidotransferase" evidence="10">
    <location>
        <begin position="328"/>
        <end position="474"/>
    </location>
</feature>
<keyword evidence="4" id="KW-0547">Nucleotide-binding</keyword>
<evidence type="ECO:0000256" key="6">
    <source>
        <dbReference type="ARBA" id="ARBA00022917"/>
    </source>
</evidence>
<evidence type="ECO:0000256" key="9">
    <source>
        <dbReference type="ARBA" id="ARBA00047913"/>
    </source>
</evidence>
<dbReference type="GO" id="GO:0005524">
    <property type="term" value="F:ATP binding"/>
    <property type="evidence" value="ECO:0007669"/>
    <property type="project" value="UniProtKB-KW"/>
</dbReference>
<protein>
    <submittedName>
        <fullName evidence="11">Unannotated protein</fullName>
    </submittedName>
</protein>
<dbReference type="InterPro" id="IPR023168">
    <property type="entry name" value="GatB_Yqey_C_2"/>
</dbReference>
<organism evidence="11">
    <name type="scientific">freshwater metagenome</name>
    <dbReference type="NCBI Taxonomy" id="449393"/>
    <lineage>
        <taxon>unclassified sequences</taxon>
        <taxon>metagenomes</taxon>
        <taxon>ecological metagenomes</taxon>
    </lineage>
</organism>
<comment type="catalytic activity">
    <reaction evidence="8">
        <text>L-aspartyl-tRNA(Asn) + L-glutamine + ATP + H2O = L-asparaginyl-tRNA(Asn) + L-glutamate + ADP + phosphate + 2 H(+)</text>
        <dbReference type="Rhea" id="RHEA:14513"/>
        <dbReference type="Rhea" id="RHEA-COMP:9674"/>
        <dbReference type="Rhea" id="RHEA-COMP:9677"/>
        <dbReference type="ChEBI" id="CHEBI:15377"/>
        <dbReference type="ChEBI" id="CHEBI:15378"/>
        <dbReference type="ChEBI" id="CHEBI:29985"/>
        <dbReference type="ChEBI" id="CHEBI:30616"/>
        <dbReference type="ChEBI" id="CHEBI:43474"/>
        <dbReference type="ChEBI" id="CHEBI:58359"/>
        <dbReference type="ChEBI" id="CHEBI:78515"/>
        <dbReference type="ChEBI" id="CHEBI:78516"/>
        <dbReference type="ChEBI" id="CHEBI:456216"/>
    </reaction>
</comment>
<dbReference type="PANTHER" id="PTHR11659:SF0">
    <property type="entry name" value="GLUTAMYL-TRNA(GLN) AMIDOTRANSFERASE SUBUNIT B, MITOCHONDRIAL"/>
    <property type="match status" value="1"/>
</dbReference>
<dbReference type="InterPro" id="IPR006075">
    <property type="entry name" value="Asn/Gln-tRNA_Trfase_suB/E_cat"/>
</dbReference>
<dbReference type="GO" id="GO:0050567">
    <property type="term" value="F:glutaminyl-tRNA synthase (glutamine-hydrolyzing) activity"/>
    <property type="evidence" value="ECO:0007669"/>
    <property type="project" value="TreeGrafter"/>
</dbReference>
<dbReference type="HAMAP" id="MF_00121">
    <property type="entry name" value="GatB"/>
    <property type="match status" value="1"/>
</dbReference>
<dbReference type="PROSITE" id="PS01234">
    <property type="entry name" value="GATB"/>
    <property type="match status" value="1"/>
</dbReference>
<comment type="subunit">
    <text evidence="2">Heterotrimer of A, B and C subunits.</text>
</comment>
<evidence type="ECO:0000256" key="2">
    <source>
        <dbReference type="ARBA" id="ARBA00011123"/>
    </source>
</evidence>
<evidence type="ECO:0000259" key="10">
    <source>
        <dbReference type="SMART" id="SM00845"/>
    </source>
</evidence>
<proteinExistence type="inferred from homology"/>
<dbReference type="Gene3D" id="1.10.150.380">
    <property type="entry name" value="GatB domain, N-terminal subdomain"/>
    <property type="match status" value="1"/>
</dbReference>
<dbReference type="NCBIfam" id="NF004012">
    <property type="entry name" value="PRK05477.1-2"/>
    <property type="match status" value="1"/>
</dbReference>
<dbReference type="AlphaFoldDB" id="A0A6J6A746"/>
<dbReference type="InterPro" id="IPR014746">
    <property type="entry name" value="Gln_synth/guanido_kin_cat_dom"/>
</dbReference>
<evidence type="ECO:0000256" key="4">
    <source>
        <dbReference type="ARBA" id="ARBA00022741"/>
    </source>
</evidence>
<dbReference type="SUPFAM" id="SSF89095">
    <property type="entry name" value="GatB/YqeY motif"/>
    <property type="match status" value="1"/>
</dbReference>
<dbReference type="PANTHER" id="PTHR11659">
    <property type="entry name" value="GLUTAMYL-TRNA GLN AMIDOTRANSFERASE SUBUNIT B MITOCHONDRIAL AND PROKARYOTIC PET112-RELATED"/>
    <property type="match status" value="1"/>
</dbReference>
<comment type="similarity">
    <text evidence="1">Belongs to the GatB/GatE family. GatB subfamily.</text>
</comment>
<evidence type="ECO:0000313" key="11">
    <source>
        <dbReference type="EMBL" id="CAB4347563.1"/>
    </source>
</evidence>
<evidence type="ECO:0000256" key="8">
    <source>
        <dbReference type="ARBA" id="ARBA00047380"/>
    </source>
</evidence>
<dbReference type="InterPro" id="IPR017958">
    <property type="entry name" value="Gln-tRNA_amidoTrfase_suB_CS"/>
</dbReference>
<keyword evidence="6" id="KW-0648">Protein biosynthesis</keyword>
<dbReference type="Pfam" id="PF02934">
    <property type="entry name" value="GatB_N"/>
    <property type="match status" value="1"/>
</dbReference>
<gene>
    <name evidence="11" type="ORF">UFOPK3522_01740</name>
</gene>
<dbReference type="SMART" id="SM00845">
    <property type="entry name" value="GatB_Yqey"/>
    <property type="match status" value="1"/>
</dbReference>
<dbReference type="InterPro" id="IPR003789">
    <property type="entry name" value="Asn/Gln_tRNA_amidoTrase-B-like"/>
</dbReference>
<dbReference type="Gene3D" id="1.10.10.410">
    <property type="match status" value="1"/>
</dbReference>
<accession>A0A6J6A746</accession>
<evidence type="ECO:0000256" key="1">
    <source>
        <dbReference type="ARBA" id="ARBA00005306"/>
    </source>
</evidence>
<dbReference type="InterPro" id="IPR004413">
    <property type="entry name" value="GatB"/>
</dbReference>
<dbReference type="InterPro" id="IPR018027">
    <property type="entry name" value="Asn/Gln_amidotransferase"/>
</dbReference>
<dbReference type="EMBL" id="CAESAO010000233">
    <property type="protein sequence ID" value="CAB4347563.1"/>
    <property type="molecule type" value="Genomic_DNA"/>
</dbReference>
<dbReference type="NCBIfam" id="TIGR00133">
    <property type="entry name" value="gatB"/>
    <property type="match status" value="1"/>
</dbReference>
<dbReference type="InterPro" id="IPR042114">
    <property type="entry name" value="GatB_C_1"/>
</dbReference>
<keyword evidence="3" id="KW-0436">Ligase</keyword>
<dbReference type="SUPFAM" id="SSF55931">
    <property type="entry name" value="Glutamine synthetase/guanido kinase"/>
    <property type="match status" value="1"/>
</dbReference>
<evidence type="ECO:0000256" key="5">
    <source>
        <dbReference type="ARBA" id="ARBA00022840"/>
    </source>
</evidence>
<comment type="catalytic activity">
    <reaction evidence="9">
        <text>L-glutamyl-tRNA(Gln) + L-glutamine + ATP + H2O = L-glutaminyl-tRNA(Gln) + L-glutamate + ADP + phosphate + H(+)</text>
        <dbReference type="Rhea" id="RHEA:17521"/>
        <dbReference type="Rhea" id="RHEA-COMP:9681"/>
        <dbReference type="Rhea" id="RHEA-COMP:9684"/>
        <dbReference type="ChEBI" id="CHEBI:15377"/>
        <dbReference type="ChEBI" id="CHEBI:15378"/>
        <dbReference type="ChEBI" id="CHEBI:29985"/>
        <dbReference type="ChEBI" id="CHEBI:30616"/>
        <dbReference type="ChEBI" id="CHEBI:43474"/>
        <dbReference type="ChEBI" id="CHEBI:58359"/>
        <dbReference type="ChEBI" id="CHEBI:78520"/>
        <dbReference type="ChEBI" id="CHEBI:78521"/>
        <dbReference type="ChEBI" id="CHEBI:456216"/>
    </reaction>
</comment>
<evidence type="ECO:0000256" key="3">
    <source>
        <dbReference type="ARBA" id="ARBA00022598"/>
    </source>
</evidence>
<sequence length="477" mass="51371">MAGAELEPVIGLEIHVQLRTATKMFCGCALGFGEPPNTRTCPVCLGLPGALPVANAEAIHYGLMIGMALESTLAPVSTFHRKNYFYPDLPKGYQISQFDLPLCSGGVLGDVNIHRVHLEEDAAKLNHAGVSGRIEGAESSIVDFNRGGTPLAEIVTEPELRSAEQAGEWLRLLRTTLRTLGVSDVNMEEGSLRCDANISLRPVGTNELGTKTELKNMNSFRFIERGIRAEVERQRALIDAGESVTQETLHFDPKTESITSLRSKEEAHDYRYFPEPDLPPIVITDAMLARASEALPELPAARERRYVDQLSLSADSARLFAWRAELADFFDAVCDSDATLDPQVAANWVTELQGRLVDEEPQDSKVTPASLAQLAALVASSTVNQGGAKQVLEQMLANGGEPAEIVAAEGLEAVGGADELAPVVAAALEANPELTERLRGGDMKPIGVIVGEVMKQTRGRADGKEVTALVREQLGLS</sequence>
<keyword evidence="5" id="KW-0067">ATP-binding</keyword>
<name>A0A6J6A746_9ZZZZ</name>
<dbReference type="GO" id="GO:0070681">
    <property type="term" value="P:glutaminyl-tRNAGln biosynthesis via transamidation"/>
    <property type="evidence" value="ECO:0007669"/>
    <property type="project" value="TreeGrafter"/>
</dbReference>
<comment type="function">
    <text evidence="7">Allows the formation of correctly charged Asn-tRNA(Asn) or Gln-tRNA(Gln) through the transamidation of misacylated Asp-tRNA(Asn) or Glu-tRNA(Gln) in organisms which lack either or both of asparaginyl-tRNA or glutaminyl-tRNA synthetases. The reaction takes place in the presence of glutamine and ATP through an activated phospho-Asp-tRNA(Asn) or phospho-Glu-tRNA(Gln).</text>
</comment>
<dbReference type="InterPro" id="IPR017959">
    <property type="entry name" value="Asn/Gln-tRNA_amidoTrfase_suB/E"/>
</dbReference>
<reference evidence="11" key="1">
    <citation type="submission" date="2020-05" db="EMBL/GenBank/DDBJ databases">
        <authorList>
            <person name="Chiriac C."/>
            <person name="Salcher M."/>
            <person name="Ghai R."/>
            <person name="Kavagutti S V."/>
        </authorList>
    </citation>
    <scope>NUCLEOTIDE SEQUENCE</scope>
</reference>
<dbReference type="Pfam" id="PF02637">
    <property type="entry name" value="GatB_Yqey"/>
    <property type="match status" value="1"/>
</dbReference>
<dbReference type="NCBIfam" id="NF004014">
    <property type="entry name" value="PRK05477.1-4"/>
    <property type="match status" value="1"/>
</dbReference>
<dbReference type="GO" id="GO:0006412">
    <property type="term" value="P:translation"/>
    <property type="evidence" value="ECO:0007669"/>
    <property type="project" value="UniProtKB-KW"/>
</dbReference>